<protein>
    <submittedName>
        <fullName evidence="1">DUF6364 family protein</fullName>
    </submittedName>
</protein>
<dbReference type="EMBL" id="JAVRIC010000009">
    <property type="protein sequence ID" value="MDT0497393.1"/>
    <property type="molecule type" value="Genomic_DNA"/>
</dbReference>
<reference evidence="1 2" key="1">
    <citation type="submission" date="2023-09" db="EMBL/GenBank/DDBJ databases">
        <authorList>
            <person name="Rey-Velasco X."/>
        </authorList>
    </citation>
    <scope>NUCLEOTIDE SEQUENCE [LARGE SCALE GENOMIC DNA]</scope>
    <source>
        <strain evidence="1 2">W345</strain>
    </source>
</reference>
<comment type="caution">
    <text evidence="1">The sequence shown here is derived from an EMBL/GenBank/DDBJ whole genome shotgun (WGS) entry which is preliminary data.</text>
</comment>
<proteinExistence type="predicted"/>
<name>A0ABU2WHN9_9GAMM</name>
<dbReference type="Pfam" id="PF19891">
    <property type="entry name" value="DUF6364"/>
    <property type="match status" value="1"/>
</dbReference>
<dbReference type="RefSeq" id="WP_311364787.1">
    <property type="nucleotide sequence ID" value="NZ_JAVRIC010000009.1"/>
</dbReference>
<dbReference type="InterPro" id="IPR045944">
    <property type="entry name" value="DUF6364"/>
</dbReference>
<dbReference type="Proteomes" id="UP001254608">
    <property type="component" value="Unassembled WGS sequence"/>
</dbReference>
<organism evidence="1 2">
    <name type="scientific">Banduia mediterranea</name>
    <dbReference type="NCBI Taxonomy" id="3075609"/>
    <lineage>
        <taxon>Bacteria</taxon>
        <taxon>Pseudomonadati</taxon>
        <taxon>Pseudomonadota</taxon>
        <taxon>Gammaproteobacteria</taxon>
        <taxon>Nevskiales</taxon>
        <taxon>Algiphilaceae</taxon>
        <taxon>Banduia</taxon>
    </lineage>
</organism>
<evidence type="ECO:0000313" key="2">
    <source>
        <dbReference type="Proteomes" id="UP001254608"/>
    </source>
</evidence>
<sequence length="79" mass="8888">MKNVTVSVDDETYTHARVVAAQRGTSVSRLVRDFLANIDHGAQEPATEWESLWQLIDGEQVEVGETPSRSRTYADARLR</sequence>
<keyword evidence="2" id="KW-1185">Reference proteome</keyword>
<gene>
    <name evidence="1" type="ORF">RM530_08445</name>
</gene>
<accession>A0ABU2WHN9</accession>
<evidence type="ECO:0000313" key="1">
    <source>
        <dbReference type="EMBL" id="MDT0497393.1"/>
    </source>
</evidence>